<comment type="caution">
    <text evidence="1">The sequence shown here is derived from an EMBL/GenBank/DDBJ whole genome shotgun (WGS) entry which is preliminary data.</text>
</comment>
<reference evidence="2" key="1">
    <citation type="journal article" date="2023" name="Nat. Plants">
        <title>Single-cell RNA sequencing provides a high-resolution roadmap for understanding the multicellular compartmentation of specialized metabolism.</title>
        <authorList>
            <person name="Sun S."/>
            <person name="Shen X."/>
            <person name="Li Y."/>
            <person name="Li Y."/>
            <person name="Wang S."/>
            <person name="Li R."/>
            <person name="Zhang H."/>
            <person name="Shen G."/>
            <person name="Guo B."/>
            <person name="Wei J."/>
            <person name="Xu J."/>
            <person name="St-Pierre B."/>
            <person name="Chen S."/>
            <person name="Sun C."/>
        </authorList>
    </citation>
    <scope>NUCLEOTIDE SEQUENCE [LARGE SCALE GENOMIC DNA]</scope>
</reference>
<evidence type="ECO:0000313" key="1">
    <source>
        <dbReference type="EMBL" id="KAI5676260.1"/>
    </source>
</evidence>
<evidence type="ECO:0000313" key="2">
    <source>
        <dbReference type="Proteomes" id="UP001060085"/>
    </source>
</evidence>
<name>A0ACC0BUG8_CATRO</name>
<keyword evidence="2" id="KW-1185">Reference proteome</keyword>
<dbReference type="EMBL" id="CM044702">
    <property type="protein sequence ID" value="KAI5676260.1"/>
    <property type="molecule type" value="Genomic_DNA"/>
</dbReference>
<gene>
    <name evidence="1" type="ORF">M9H77_07210</name>
</gene>
<accession>A0ACC0BUG8</accession>
<protein>
    <submittedName>
        <fullName evidence="1">Uncharacterized protein</fullName>
    </submittedName>
</protein>
<sequence>MEPRVLGFLLLPCILGKLFPLYNLVNQFLNSIQEFFVSFQILSFLEVVKLSISRTFAATRPPPLASVVVASATGSDSTAAVMLESCVIVIRSNKWYQSPETAITFRCSRRHWQPTEPLGIPDLRELLSSVNMA</sequence>
<dbReference type="Proteomes" id="UP001060085">
    <property type="component" value="Linkage Group LG02"/>
</dbReference>
<proteinExistence type="predicted"/>
<organism evidence="1 2">
    <name type="scientific">Catharanthus roseus</name>
    <name type="common">Madagascar periwinkle</name>
    <name type="synonym">Vinca rosea</name>
    <dbReference type="NCBI Taxonomy" id="4058"/>
    <lineage>
        <taxon>Eukaryota</taxon>
        <taxon>Viridiplantae</taxon>
        <taxon>Streptophyta</taxon>
        <taxon>Embryophyta</taxon>
        <taxon>Tracheophyta</taxon>
        <taxon>Spermatophyta</taxon>
        <taxon>Magnoliopsida</taxon>
        <taxon>eudicotyledons</taxon>
        <taxon>Gunneridae</taxon>
        <taxon>Pentapetalae</taxon>
        <taxon>asterids</taxon>
        <taxon>lamiids</taxon>
        <taxon>Gentianales</taxon>
        <taxon>Apocynaceae</taxon>
        <taxon>Rauvolfioideae</taxon>
        <taxon>Vinceae</taxon>
        <taxon>Catharanthinae</taxon>
        <taxon>Catharanthus</taxon>
    </lineage>
</organism>